<name>A0A6A5A725_APHAT</name>
<dbReference type="AlphaFoldDB" id="A0A6A5A725"/>
<evidence type="ECO:0000313" key="4">
    <source>
        <dbReference type="Proteomes" id="UP000469452"/>
    </source>
</evidence>
<evidence type="ECO:0000256" key="1">
    <source>
        <dbReference type="SAM" id="MobiDB-lite"/>
    </source>
</evidence>
<dbReference type="VEuPathDB" id="FungiDB:H257_06839"/>
<keyword evidence="2" id="KW-0472">Membrane</keyword>
<evidence type="ECO:0000313" key="3">
    <source>
        <dbReference type="EMBL" id="KAF0760954.1"/>
    </source>
</evidence>
<protein>
    <recommendedName>
        <fullName evidence="5">Transmembrane protein</fullName>
    </recommendedName>
</protein>
<feature type="compositionally biased region" description="Basic and acidic residues" evidence="1">
    <location>
        <begin position="639"/>
        <end position="648"/>
    </location>
</feature>
<comment type="caution">
    <text evidence="3">The sequence shown here is derived from an EMBL/GenBank/DDBJ whole genome shotgun (WGS) entry which is preliminary data.</text>
</comment>
<evidence type="ECO:0008006" key="5">
    <source>
        <dbReference type="Google" id="ProtNLM"/>
    </source>
</evidence>
<feature type="transmembrane region" description="Helical" evidence="2">
    <location>
        <begin position="489"/>
        <end position="511"/>
    </location>
</feature>
<feature type="transmembrane region" description="Helical" evidence="2">
    <location>
        <begin position="350"/>
        <end position="370"/>
    </location>
</feature>
<dbReference type="EMBL" id="VJMI01008568">
    <property type="protein sequence ID" value="KAF0760954.1"/>
    <property type="molecule type" value="Genomic_DNA"/>
</dbReference>
<dbReference type="Proteomes" id="UP000469452">
    <property type="component" value="Unassembled WGS sequence"/>
</dbReference>
<evidence type="ECO:0000256" key="2">
    <source>
        <dbReference type="SAM" id="Phobius"/>
    </source>
</evidence>
<feature type="transmembrane region" description="Helical" evidence="2">
    <location>
        <begin position="294"/>
        <end position="313"/>
    </location>
</feature>
<keyword evidence="2" id="KW-0812">Transmembrane</keyword>
<sequence length="691" mass="76608">MSITRPPSVVPSNLDTSLASSTSLPSRVVHTLAPYAVALASFACAILLVVDIAGNNWELNDFVGNARHLFTPLLTTFTIADLERDFSFPELASASSVSMVGQFMVQSTLDQVHASGTEYYALTMSSYVVTNSVNDICSQLVDSYPVPPSMESIRLGNLQDNVSFIRGDTFTHVFGHTATAPFAPPGSNSSVLKAMGYTPARVSVDMRLTTAIPIPPPSYSPQHYQLNVTMYRFFSKAFCSGCHPGTELGMDTCAIEYSYDDTTKQLTVHSSHANFGKSVHVLAMVFLRRYGPVVGLYIRAACVALAIGAYAASQKTVRWTDAMTLSTWKLRLLHITAPPVYRQVNHAFDFMYFCFNSDVFVMLYSVAILLDEDVAMVYARVVWRWYTAAAYEGWMELRLLALAFRWLWLNLGILKLLKWLCNVVASSRYNGSNFIMGWLTFSSTGWIYLTVIALAMRTPFIEHGNSVRMDVTSTTEDLDTLFVEFESSWYLRGLPSVLFLMVANLVAVLTLDHVVNRQWWRLLGRNSLTRQFMFNSTSILCELKDVPILDSKYSSTVTIQARTVCTIQWFLLSHLVRFGLPEEPSVVRRLSSAKVAKKAGSNSQRPSTGGSGSGFPLPILHQHQPTSGDDTATTATADGTRDDAPQGETHEMYLIVQDQGGHVYIYDSAKREVPALGMEAKVAIDAILHLQ</sequence>
<organism evidence="3 4">
    <name type="scientific">Aphanomyces astaci</name>
    <name type="common">Crayfish plague agent</name>
    <dbReference type="NCBI Taxonomy" id="112090"/>
    <lineage>
        <taxon>Eukaryota</taxon>
        <taxon>Sar</taxon>
        <taxon>Stramenopiles</taxon>
        <taxon>Oomycota</taxon>
        <taxon>Saprolegniomycetes</taxon>
        <taxon>Saprolegniales</taxon>
        <taxon>Verrucalvaceae</taxon>
        <taxon>Aphanomyces</taxon>
    </lineage>
</organism>
<reference evidence="3 4" key="1">
    <citation type="submission" date="2019-06" db="EMBL/GenBank/DDBJ databases">
        <title>Genomics analysis of Aphanomyces spp. identifies a new class of oomycete effector associated with host adaptation.</title>
        <authorList>
            <person name="Gaulin E."/>
        </authorList>
    </citation>
    <scope>NUCLEOTIDE SEQUENCE [LARGE SCALE GENOMIC DNA]</scope>
    <source>
        <strain evidence="3 4">E</strain>
    </source>
</reference>
<feature type="compositionally biased region" description="Low complexity" evidence="1">
    <location>
        <begin position="628"/>
        <end position="638"/>
    </location>
</feature>
<feature type="transmembrane region" description="Helical" evidence="2">
    <location>
        <begin position="437"/>
        <end position="456"/>
    </location>
</feature>
<proteinExistence type="predicted"/>
<keyword evidence="2" id="KW-1133">Transmembrane helix</keyword>
<feature type="transmembrane region" description="Helical" evidence="2">
    <location>
        <begin position="32"/>
        <end position="50"/>
    </location>
</feature>
<gene>
    <name evidence="3" type="ORF">AaE_003493</name>
</gene>
<feature type="region of interest" description="Disordered" evidence="1">
    <location>
        <begin position="597"/>
        <end position="648"/>
    </location>
</feature>
<accession>A0A6A5A725</accession>